<keyword evidence="5 7" id="KW-0460">Magnesium</keyword>
<keyword evidence="7" id="KW-0169">Cobalamin biosynthesis</keyword>
<dbReference type="PANTHER" id="PTHR43873">
    <property type="entry name" value="COBYRINATE A,C-DIAMIDE SYNTHASE"/>
    <property type="match status" value="1"/>
</dbReference>
<evidence type="ECO:0000256" key="7">
    <source>
        <dbReference type="HAMAP-Rule" id="MF_00027"/>
    </source>
</evidence>
<dbReference type="Proteomes" id="UP000325212">
    <property type="component" value="Unassembled WGS sequence"/>
</dbReference>
<keyword evidence="11" id="KW-1185">Reference proteome</keyword>
<organism evidence="10 11">
    <name type="scientific">Clostridium diolis</name>
    <dbReference type="NCBI Taxonomy" id="223919"/>
    <lineage>
        <taxon>Bacteria</taxon>
        <taxon>Bacillati</taxon>
        <taxon>Bacillota</taxon>
        <taxon>Clostridia</taxon>
        <taxon>Eubacteriales</taxon>
        <taxon>Clostridiaceae</taxon>
        <taxon>Clostridium</taxon>
    </lineage>
</organism>
<comment type="pathway">
    <text evidence="7">Cofactor biosynthesis; adenosylcobalamin biosynthesis; cob(II)yrinate a,c-diamide from sirohydrochlorin (anaerobic route): step 10/10.</text>
</comment>
<evidence type="ECO:0000313" key="10">
    <source>
        <dbReference type="EMBL" id="GEA32856.1"/>
    </source>
</evidence>
<dbReference type="Pfam" id="PF01656">
    <property type="entry name" value="CbiA"/>
    <property type="match status" value="1"/>
</dbReference>
<keyword evidence="2 7" id="KW-0436">Ligase</keyword>
<dbReference type="SUPFAM" id="SSF52317">
    <property type="entry name" value="Class I glutamine amidotransferase-like"/>
    <property type="match status" value="1"/>
</dbReference>
<dbReference type="Gene3D" id="3.40.50.880">
    <property type="match status" value="1"/>
</dbReference>
<comment type="similarity">
    <text evidence="7">Belongs to the CobB/CbiA family.</text>
</comment>
<dbReference type="CDD" id="cd05388">
    <property type="entry name" value="CobB_N"/>
    <property type="match status" value="1"/>
</dbReference>
<dbReference type="InterPro" id="IPR002586">
    <property type="entry name" value="CobQ/CobB/MinD/ParA_Nub-bd_dom"/>
</dbReference>
<comment type="cofactor">
    <cofactor evidence="1 7">
        <name>Mg(2+)</name>
        <dbReference type="ChEBI" id="CHEBI:18420"/>
    </cofactor>
</comment>
<dbReference type="EMBL" id="BJLA01000016">
    <property type="protein sequence ID" value="GEA32856.1"/>
    <property type="molecule type" value="Genomic_DNA"/>
</dbReference>
<evidence type="ECO:0000256" key="5">
    <source>
        <dbReference type="ARBA" id="ARBA00022842"/>
    </source>
</evidence>
<evidence type="ECO:0000256" key="6">
    <source>
        <dbReference type="ARBA" id="ARBA00022962"/>
    </source>
</evidence>
<comment type="function">
    <text evidence="7">Catalyzes the ATP-dependent amidation of the two carboxylate groups at positions a and c of cobyrinate, using either L-glutamine or ammonia as the nitrogen source.</text>
</comment>
<keyword evidence="4 7" id="KW-0067">ATP-binding</keyword>
<gene>
    <name evidence="10" type="primary">cobB_2</name>
    <name evidence="7" type="synonym">cbiA</name>
    <name evidence="10" type="ORF">CDIOL_37790</name>
</gene>
<dbReference type="AlphaFoldDB" id="A0AAV3VCX0"/>
<dbReference type="RefSeq" id="WP_039773240.1">
    <property type="nucleotide sequence ID" value="NZ_BJLA01000016.1"/>
</dbReference>
<comment type="catalytic activity">
    <reaction evidence="7">
        <text>cob(II)yrinate + 2 L-glutamine + 2 ATP + 2 H2O = cob(II)yrinate a,c diamide + 2 L-glutamate + 2 ADP + 2 phosphate + 2 H(+)</text>
        <dbReference type="Rhea" id="RHEA:26289"/>
        <dbReference type="ChEBI" id="CHEBI:15377"/>
        <dbReference type="ChEBI" id="CHEBI:15378"/>
        <dbReference type="ChEBI" id="CHEBI:29985"/>
        <dbReference type="ChEBI" id="CHEBI:30616"/>
        <dbReference type="ChEBI" id="CHEBI:43474"/>
        <dbReference type="ChEBI" id="CHEBI:58359"/>
        <dbReference type="ChEBI" id="CHEBI:58537"/>
        <dbReference type="ChEBI" id="CHEBI:58894"/>
        <dbReference type="ChEBI" id="CHEBI:456216"/>
        <dbReference type="EC" id="6.3.5.11"/>
    </reaction>
</comment>
<sequence>MRSIIISSNCSGGGKTTFTLGLMKVLKSRNFHVQGYKVGPDYIDTAFHKTVTGIASRNLDTFLMGEEGVKKSFQKGSGNIGIIEGVMGLYDGIGASEKGSTYHVSKLLGNMPIVLVLSPKGQSASICAEISGFKNYKDANIVGVVLNSVSEKYYNLLKYAIEKNCNIKVFGYIPKTPEIALSSRHLGLVQSMEILNLEEKLDTCAKLIEKYVDIDGIINATQEYKISTDGDLNDSFKEDDKQKSFESLKEEAKNRNLKIGVALDKAFSFYYKDNLEALENLGEIVYFSPINDKELPQNLDFLYIGGGYPEVFKKELENNYSMRKSIKEALDGGLRCYAECGGLMYLTESIDGSEMVGFFNGDSTMTNKLQNFGYCNVKIDNKCFNNRSIKDNEFEINAHEFHKSKVDLDEDNVYEVEKTLYNGEALKWKCGYFKNNTLGGYAHINFLGNEELLKALVNFL</sequence>
<dbReference type="EC" id="6.3.5.11" evidence="7"/>
<dbReference type="PANTHER" id="PTHR43873:SF1">
    <property type="entry name" value="COBYRINATE A,C-DIAMIDE SYNTHASE"/>
    <property type="match status" value="1"/>
</dbReference>
<protein>
    <recommendedName>
        <fullName evidence="7">Cobyrinate a,c-diamide synthase</fullName>
        <ecNumber evidence="7">6.3.5.11</ecNumber>
    </recommendedName>
    <alternativeName>
        <fullName evidence="7">Cobyrinic acid a,c-diamide synthetase</fullName>
    </alternativeName>
</protein>
<dbReference type="NCBIfam" id="NF002204">
    <property type="entry name" value="PRK01077.1"/>
    <property type="match status" value="1"/>
</dbReference>
<evidence type="ECO:0000256" key="2">
    <source>
        <dbReference type="ARBA" id="ARBA00022598"/>
    </source>
</evidence>
<proteinExistence type="inferred from homology"/>
<keyword evidence="6 7" id="KW-0315">Glutamine amidotransferase</keyword>
<evidence type="ECO:0000259" key="8">
    <source>
        <dbReference type="Pfam" id="PF01656"/>
    </source>
</evidence>
<dbReference type="PROSITE" id="PS51274">
    <property type="entry name" value="GATASE_COBBQ"/>
    <property type="match status" value="1"/>
</dbReference>
<feature type="active site" description="Nucleophile" evidence="7">
    <location>
        <position position="340"/>
    </location>
</feature>
<feature type="site" description="Increases nucleophilicity of active site Cys" evidence="7">
    <location>
        <position position="443"/>
    </location>
</feature>
<keyword evidence="3 7" id="KW-0547">Nucleotide-binding</keyword>
<evidence type="ECO:0000256" key="1">
    <source>
        <dbReference type="ARBA" id="ARBA00001946"/>
    </source>
</evidence>
<dbReference type="CDD" id="cd03130">
    <property type="entry name" value="GATase1_CobB"/>
    <property type="match status" value="1"/>
</dbReference>
<evidence type="ECO:0000256" key="3">
    <source>
        <dbReference type="ARBA" id="ARBA00022741"/>
    </source>
</evidence>
<dbReference type="GO" id="GO:0005524">
    <property type="term" value="F:ATP binding"/>
    <property type="evidence" value="ECO:0007669"/>
    <property type="project" value="UniProtKB-UniRule"/>
</dbReference>
<evidence type="ECO:0000259" key="9">
    <source>
        <dbReference type="Pfam" id="PF07685"/>
    </source>
</evidence>
<dbReference type="HAMAP" id="MF_00027">
    <property type="entry name" value="CobB_CbiA"/>
    <property type="match status" value="1"/>
</dbReference>
<dbReference type="InterPro" id="IPR029062">
    <property type="entry name" value="Class_I_gatase-like"/>
</dbReference>
<dbReference type="Gene3D" id="3.40.50.300">
    <property type="entry name" value="P-loop containing nucleotide triphosphate hydrolases"/>
    <property type="match status" value="1"/>
</dbReference>
<dbReference type="InterPro" id="IPR011698">
    <property type="entry name" value="GATase_3"/>
</dbReference>
<dbReference type="InterPro" id="IPR004484">
    <property type="entry name" value="CbiA/CobB_synth"/>
</dbReference>
<name>A0AAV3VCX0_9CLOT</name>
<comment type="miscellaneous">
    <text evidence="7">The a and c carboxylates of cobyrinate are activated for nucleophilic attack via formation of a phosphorylated intermediate by ATP. CbiA catalyzes first the amidation of the c-carboxylate, and then that of the a-carboxylate.</text>
</comment>
<accession>A0AAV3VCX0</accession>
<feature type="domain" description="CobB/CobQ-like glutamine amidotransferase" evidence="9">
    <location>
        <begin position="258"/>
        <end position="449"/>
    </location>
</feature>
<dbReference type="GO" id="GO:0042242">
    <property type="term" value="F:cobyrinic acid a,c-diamide synthase activity"/>
    <property type="evidence" value="ECO:0007669"/>
    <property type="project" value="UniProtKB-UniRule"/>
</dbReference>
<comment type="domain">
    <text evidence="7">Comprises of two domains. The C-terminal domain contains the binding site for glutamine and catalyzes the hydrolysis of this substrate to glutamate and ammonia. The N-terminal domain is anticipated to bind ATP and cobyrinate and catalyzes the ultimate synthesis of the diamide product. The ammonia produced via the glutaminase domain is probably translocated to the adjacent domain via a molecular tunnel, where it reacts with an activated intermediate.</text>
</comment>
<dbReference type="InterPro" id="IPR027417">
    <property type="entry name" value="P-loop_NTPase"/>
</dbReference>
<evidence type="ECO:0000256" key="4">
    <source>
        <dbReference type="ARBA" id="ARBA00022840"/>
    </source>
</evidence>
<reference evidence="10 11" key="1">
    <citation type="submission" date="2019-06" db="EMBL/GenBank/DDBJ databases">
        <title>Draft genome sequence of Clostridium diolis DSM 15410.</title>
        <authorList>
            <person name="Kobayashi H."/>
            <person name="Tanizawa Y."/>
            <person name="Tohno M."/>
        </authorList>
    </citation>
    <scope>NUCLEOTIDE SEQUENCE [LARGE SCALE GENOMIC DNA]</scope>
    <source>
        <strain evidence="10 11">DSM 15410</strain>
    </source>
</reference>
<dbReference type="Pfam" id="PF07685">
    <property type="entry name" value="GATase_3"/>
    <property type="match status" value="1"/>
</dbReference>
<feature type="domain" description="CobQ/CobB/MinD/ParA nucleotide binding" evidence="8">
    <location>
        <begin position="4"/>
        <end position="184"/>
    </location>
</feature>
<dbReference type="GO" id="GO:0009236">
    <property type="term" value="P:cobalamin biosynthetic process"/>
    <property type="evidence" value="ECO:0007669"/>
    <property type="project" value="UniProtKB-UniRule"/>
</dbReference>
<dbReference type="SUPFAM" id="SSF52540">
    <property type="entry name" value="P-loop containing nucleoside triphosphate hydrolases"/>
    <property type="match status" value="1"/>
</dbReference>
<dbReference type="NCBIfam" id="TIGR00379">
    <property type="entry name" value="cobB"/>
    <property type="match status" value="1"/>
</dbReference>
<comment type="caution">
    <text evidence="10">The sequence shown here is derived from an EMBL/GenBank/DDBJ whole genome shotgun (WGS) entry which is preliminary data.</text>
</comment>
<evidence type="ECO:0000313" key="11">
    <source>
        <dbReference type="Proteomes" id="UP000325212"/>
    </source>
</evidence>